<protein>
    <submittedName>
        <fullName evidence="10">Uncharacterized protein</fullName>
    </submittedName>
</protein>
<dbReference type="GeneTree" id="ENSGT00940000158316"/>
<dbReference type="GO" id="GO:0042803">
    <property type="term" value="F:protein homodimerization activity"/>
    <property type="evidence" value="ECO:0007669"/>
    <property type="project" value="InterPro"/>
</dbReference>
<feature type="region of interest" description="Disordered" evidence="7">
    <location>
        <begin position="221"/>
        <end position="243"/>
    </location>
</feature>
<keyword evidence="11" id="KW-1185">Reference proteome</keyword>
<dbReference type="GO" id="GO:0003720">
    <property type="term" value="F:telomerase activity"/>
    <property type="evidence" value="ECO:0007669"/>
    <property type="project" value="TreeGrafter"/>
</dbReference>
<evidence type="ECO:0000313" key="11">
    <source>
        <dbReference type="Proteomes" id="UP000472263"/>
    </source>
</evidence>
<dbReference type="InterPro" id="IPR030657">
    <property type="entry name" value="TERF2"/>
</dbReference>
<comment type="subcellular location">
    <subcellularLocation>
        <location evidence="1">Chromosome</location>
        <location evidence="1">Telomere</location>
    </subcellularLocation>
</comment>
<name>A0A667WXA4_9TELE</name>
<reference evidence="10" key="2">
    <citation type="submission" date="2025-08" db="UniProtKB">
        <authorList>
            <consortium name="Ensembl"/>
        </authorList>
    </citation>
    <scope>IDENTIFICATION</scope>
</reference>
<dbReference type="GO" id="GO:0098505">
    <property type="term" value="F:G-rich strand telomeric DNA binding"/>
    <property type="evidence" value="ECO:0007669"/>
    <property type="project" value="TreeGrafter"/>
</dbReference>
<dbReference type="CDD" id="cd11660">
    <property type="entry name" value="SANT_TRF"/>
    <property type="match status" value="1"/>
</dbReference>
<gene>
    <name evidence="10" type="primary">terfa</name>
</gene>
<sequence>MAANEVVGKNGNKQPTHDESIVNRWIVDYYLFLAIELFKNEQYSDFCGVRDILERVLSRPLESTDLMPTKIRVLQFLSRINDGDKLDWSFESDESVTPLESAMRVLENMSEECSIPQQDLEKVSTSIKDMLVVICIKSKEFEKAKEVLNKYFPKAMVGKKAIFMGLINQRSSTHEVLEQINFHQFREQMVQFCESLCPSTVPFLHKAATQLIDKRLLEKENSARPEPDEQNNPGVSSGVENNAMQPVSCPYSNNKTFIQRARLEAAYIALASDSHARTLAQLEDEVEREEQSATRQDDLFLHLSASPFHGSEMDERHDEPSQRNSSSPMEASPADQAPVIDGIPQTETGHLSEAASLVRGVRQYTVAQLVVEPDSQTGSQCSQELEAEVTAEEPAQLLLTSSQEDLQSSVTKKSGTKSTQQHQTQESKRHRHDSAESIQPSDTQEDPFSSDASSEIPVRKLRKRITNPLNKRSPETIQLPSDSEDDPLESVDTCRTPVQNTQRLNVSCCISDSPNRDLFLVRDAKLDSPSLVPVVRLLKNCSTPCKDSAPDEGPSYSKWKRLYNDAKETKDTWSDEESFFNSKKKKDSNKVAGNVSSISESGRRKWSAEESQMLKEAVAKFGEGNWSKIRAYYSFKDRTNVNLKDRWRTMKRQQLV</sequence>
<keyword evidence="4" id="KW-0238">DNA-binding</keyword>
<evidence type="ECO:0000259" key="9">
    <source>
        <dbReference type="PROSITE" id="PS51294"/>
    </source>
</evidence>
<dbReference type="OrthoDB" id="608866at2759"/>
<dbReference type="Pfam" id="PF08558">
    <property type="entry name" value="TRF"/>
    <property type="match status" value="1"/>
</dbReference>
<dbReference type="GO" id="GO:0003691">
    <property type="term" value="F:double-stranded telomeric DNA binding"/>
    <property type="evidence" value="ECO:0007669"/>
    <property type="project" value="TreeGrafter"/>
</dbReference>
<dbReference type="GO" id="GO:0032210">
    <property type="term" value="P:regulation of telomere maintenance via telomerase"/>
    <property type="evidence" value="ECO:0007669"/>
    <property type="project" value="TreeGrafter"/>
</dbReference>
<feature type="region of interest" description="Disordered" evidence="7">
    <location>
        <begin position="402"/>
        <end position="490"/>
    </location>
</feature>
<evidence type="ECO:0000256" key="5">
    <source>
        <dbReference type="ARBA" id="ARBA00023242"/>
    </source>
</evidence>
<accession>A0A667WXA4</accession>
<organism evidence="10 11">
    <name type="scientific">Myripristis murdjan</name>
    <name type="common">pinecone soldierfish</name>
    <dbReference type="NCBI Taxonomy" id="586833"/>
    <lineage>
        <taxon>Eukaryota</taxon>
        <taxon>Metazoa</taxon>
        <taxon>Chordata</taxon>
        <taxon>Craniata</taxon>
        <taxon>Vertebrata</taxon>
        <taxon>Euteleostomi</taxon>
        <taxon>Actinopterygii</taxon>
        <taxon>Neopterygii</taxon>
        <taxon>Teleostei</taxon>
        <taxon>Neoteleostei</taxon>
        <taxon>Acanthomorphata</taxon>
        <taxon>Holocentriformes</taxon>
        <taxon>Holocentridae</taxon>
        <taxon>Myripristis</taxon>
    </lineage>
</organism>
<keyword evidence="6" id="KW-0131">Cell cycle</keyword>
<dbReference type="Gene3D" id="1.10.10.60">
    <property type="entry name" value="Homeodomain-like"/>
    <property type="match status" value="1"/>
</dbReference>
<dbReference type="GO" id="GO:1905839">
    <property type="term" value="P:negative regulation of telomeric D-loop disassembly"/>
    <property type="evidence" value="ECO:0007669"/>
    <property type="project" value="TreeGrafter"/>
</dbReference>
<evidence type="ECO:0000256" key="3">
    <source>
        <dbReference type="ARBA" id="ARBA00022895"/>
    </source>
</evidence>
<evidence type="ECO:0000256" key="6">
    <source>
        <dbReference type="ARBA" id="ARBA00023306"/>
    </source>
</evidence>
<proteinExistence type="predicted"/>
<dbReference type="InterPro" id="IPR013867">
    <property type="entry name" value="Telomere_rpt-bd_fac_dimer_dom"/>
</dbReference>
<dbReference type="InterPro" id="IPR017930">
    <property type="entry name" value="Myb_dom"/>
</dbReference>
<feature type="compositionally biased region" description="Low complexity" evidence="7">
    <location>
        <begin position="407"/>
        <end position="424"/>
    </location>
</feature>
<reference evidence="10" key="3">
    <citation type="submission" date="2025-09" db="UniProtKB">
        <authorList>
            <consortium name="Ensembl"/>
        </authorList>
    </citation>
    <scope>IDENTIFICATION</scope>
</reference>
<dbReference type="GO" id="GO:0031848">
    <property type="term" value="P:protection from non-homologous end joining at telomere"/>
    <property type="evidence" value="ECO:0007669"/>
    <property type="project" value="InterPro"/>
</dbReference>
<keyword evidence="2" id="KW-0158">Chromosome</keyword>
<dbReference type="PROSITE" id="PS50090">
    <property type="entry name" value="MYB_LIKE"/>
    <property type="match status" value="1"/>
</dbReference>
<dbReference type="SUPFAM" id="SSF63600">
    <property type="entry name" value="Telomeric repeat binding factor (TRF) dimerisation domain"/>
    <property type="match status" value="1"/>
</dbReference>
<feature type="domain" description="Myb-like" evidence="8">
    <location>
        <begin position="598"/>
        <end position="651"/>
    </location>
</feature>
<keyword evidence="5" id="KW-0539">Nucleus</keyword>
<dbReference type="GO" id="GO:0031627">
    <property type="term" value="P:telomeric loop formation"/>
    <property type="evidence" value="ECO:0007669"/>
    <property type="project" value="TreeGrafter"/>
</dbReference>
<evidence type="ECO:0000256" key="1">
    <source>
        <dbReference type="ARBA" id="ARBA00004574"/>
    </source>
</evidence>
<keyword evidence="3" id="KW-0779">Telomere</keyword>
<dbReference type="PANTHER" id="PTHR46833">
    <property type="entry name" value="TELOMERIC REPEAT-BINDING FACTOR 2 TERF2"/>
    <property type="match status" value="1"/>
</dbReference>
<dbReference type="GO" id="GO:0032208">
    <property type="term" value="P:negative regulation of telomere maintenance via recombination"/>
    <property type="evidence" value="ECO:0007669"/>
    <property type="project" value="TreeGrafter"/>
</dbReference>
<dbReference type="InterPro" id="IPR036507">
    <property type="entry name" value="Telomere_rpt-bd_fac_dimer_sf"/>
</dbReference>
<dbReference type="GO" id="GO:0005654">
    <property type="term" value="C:nucleoplasm"/>
    <property type="evidence" value="ECO:0007669"/>
    <property type="project" value="UniProtKB-ARBA"/>
</dbReference>
<feature type="compositionally biased region" description="Polar residues" evidence="7">
    <location>
        <begin position="230"/>
        <end position="243"/>
    </location>
</feature>
<dbReference type="GO" id="GO:0070187">
    <property type="term" value="C:shelterin complex"/>
    <property type="evidence" value="ECO:0007669"/>
    <property type="project" value="TreeGrafter"/>
</dbReference>
<dbReference type="AlphaFoldDB" id="A0A667WXA4"/>
<reference evidence="10" key="1">
    <citation type="submission" date="2019-06" db="EMBL/GenBank/DDBJ databases">
        <authorList>
            <consortium name="Wellcome Sanger Institute Data Sharing"/>
        </authorList>
    </citation>
    <scope>NUCLEOTIDE SEQUENCE [LARGE SCALE GENOMIC DNA]</scope>
</reference>
<evidence type="ECO:0000256" key="7">
    <source>
        <dbReference type="SAM" id="MobiDB-lite"/>
    </source>
</evidence>
<feature type="region of interest" description="Disordered" evidence="7">
    <location>
        <begin position="309"/>
        <end position="344"/>
    </location>
</feature>
<dbReference type="InParanoid" id="A0A667WXA4"/>
<dbReference type="Ensembl" id="ENSMMDT00005005225.1">
    <property type="protein sequence ID" value="ENSMMDP00005005084.1"/>
    <property type="gene ID" value="ENSMMDG00005002828.1"/>
</dbReference>
<dbReference type="Gene3D" id="1.25.40.210">
    <property type="entry name" value="Telomere repeat-binding factor, dimerisation domain"/>
    <property type="match status" value="1"/>
</dbReference>
<evidence type="ECO:0000256" key="2">
    <source>
        <dbReference type="ARBA" id="ARBA00022454"/>
    </source>
</evidence>
<feature type="region of interest" description="Disordered" evidence="7">
    <location>
        <begin position="281"/>
        <end position="300"/>
    </location>
</feature>
<dbReference type="Proteomes" id="UP000472263">
    <property type="component" value="Chromosome 3"/>
</dbReference>
<dbReference type="InterPro" id="IPR009057">
    <property type="entry name" value="Homeodomain-like_sf"/>
</dbReference>
<dbReference type="SMART" id="SM00717">
    <property type="entry name" value="SANT"/>
    <property type="match status" value="1"/>
</dbReference>
<dbReference type="Pfam" id="PF00249">
    <property type="entry name" value="Myb_DNA-binding"/>
    <property type="match status" value="1"/>
</dbReference>
<evidence type="ECO:0000313" key="10">
    <source>
        <dbReference type="Ensembl" id="ENSMMDP00005005084.1"/>
    </source>
</evidence>
<dbReference type="PROSITE" id="PS51294">
    <property type="entry name" value="HTH_MYB"/>
    <property type="match status" value="1"/>
</dbReference>
<dbReference type="PANTHER" id="PTHR46833:SF1">
    <property type="entry name" value="TELOMERIC REPEAT-BINDING FACTOR 2"/>
    <property type="match status" value="1"/>
</dbReference>
<dbReference type="SUPFAM" id="SSF46689">
    <property type="entry name" value="Homeodomain-like"/>
    <property type="match status" value="1"/>
</dbReference>
<evidence type="ECO:0000256" key="4">
    <source>
        <dbReference type="ARBA" id="ARBA00023125"/>
    </source>
</evidence>
<dbReference type="InterPro" id="IPR001005">
    <property type="entry name" value="SANT/Myb"/>
</dbReference>
<feature type="compositionally biased region" description="Polar residues" evidence="7">
    <location>
        <begin position="467"/>
        <end position="481"/>
    </location>
</feature>
<dbReference type="GO" id="GO:0070198">
    <property type="term" value="P:protein localization to chromosome, telomeric region"/>
    <property type="evidence" value="ECO:0007669"/>
    <property type="project" value="TreeGrafter"/>
</dbReference>
<feature type="compositionally biased region" description="Polar residues" evidence="7">
    <location>
        <begin position="436"/>
        <end position="453"/>
    </location>
</feature>
<feature type="domain" description="HTH myb-type" evidence="9">
    <location>
        <begin position="603"/>
        <end position="655"/>
    </location>
</feature>
<feature type="compositionally biased region" description="Basic and acidic residues" evidence="7">
    <location>
        <begin position="311"/>
        <end position="321"/>
    </location>
</feature>
<evidence type="ECO:0000259" key="8">
    <source>
        <dbReference type="PROSITE" id="PS50090"/>
    </source>
</evidence>
<dbReference type="GO" id="GO:0061820">
    <property type="term" value="P:telomeric D-loop disassembly"/>
    <property type="evidence" value="ECO:0007669"/>
    <property type="project" value="TreeGrafter"/>
</dbReference>
<feature type="compositionally biased region" description="Basic and acidic residues" evidence="7">
    <location>
        <begin position="289"/>
        <end position="300"/>
    </location>
</feature>